<dbReference type="PANTHER" id="PTHR12835:SF5">
    <property type="entry name" value="BIOTIN--PROTEIN LIGASE"/>
    <property type="match status" value="1"/>
</dbReference>
<dbReference type="CDD" id="cd16442">
    <property type="entry name" value="BPL"/>
    <property type="match status" value="1"/>
</dbReference>
<dbReference type="GO" id="GO:0005737">
    <property type="term" value="C:cytoplasm"/>
    <property type="evidence" value="ECO:0007669"/>
    <property type="project" value="TreeGrafter"/>
</dbReference>
<evidence type="ECO:0000313" key="6">
    <source>
        <dbReference type="EMBL" id="OUD08687.1"/>
    </source>
</evidence>
<dbReference type="InterPro" id="IPR003142">
    <property type="entry name" value="BPL_C"/>
</dbReference>
<keyword evidence="2" id="KW-0092">Biotin</keyword>
<feature type="domain" description="BPL/LPL catalytic" evidence="5">
    <location>
        <begin position="12"/>
        <end position="191"/>
    </location>
</feature>
<evidence type="ECO:0000256" key="3">
    <source>
        <dbReference type="ARBA" id="ARBA00024227"/>
    </source>
</evidence>
<name>A0A251WW70_9RHOB</name>
<dbReference type="RefSeq" id="WP_276268256.1">
    <property type="nucleotide sequence ID" value="NZ_MSPP01000004.1"/>
</dbReference>
<accession>A0A251WW70</accession>
<dbReference type="PROSITE" id="PS51733">
    <property type="entry name" value="BPL_LPL_CATALYTIC"/>
    <property type="match status" value="1"/>
</dbReference>
<gene>
    <name evidence="6" type="ORF">BVC71_12205</name>
</gene>
<keyword evidence="1 6" id="KW-0436">Ligase</keyword>
<evidence type="ECO:0000256" key="2">
    <source>
        <dbReference type="ARBA" id="ARBA00023267"/>
    </source>
</evidence>
<keyword evidence="7" id="KW-1185">Reference proteome</keyword>
<evidence type="ECO:0000259" key="5">
    <source>
        <dbReference type="PROSITE" id="PS51733"/>
    </source>
</evidence>
<evidence type="ECO:0000313" key="7">
    <source>
        <dbReference type="Proteomes" id="UP000194664"/>
    </source>
</evidence>
<dbReference type="InterPro" id="IPR004408">
    <property type="entry name" value="Biotin_CoA_COase_ligase"/>
</dbReference>
<dbReference type="GO" id="GO:0004077">
    <property type="term" value="F:biotin--[biotin carboxyl-carrier protein] ligase activity"/>
    <property type="evidence" value="ECO:0007669"/>
    <property type="project" value="UniProtKB-EC"/>
</dbReference>
<dbReference type="InterPro" id="IPR045864">
    <property type="entry name" value="aa-tRNA-synth_II/BPL/LPL"/>
</dbReference>
<sequence>MLTNENSGPRWPEGVDLVVLDEVDSTMNEAARRAASIRVPTWIMAKRQTAGRGRRGKAWVDPTGNLASTLILRPDLTPQDASLRSFLAAVALFESLALFIDRSRLALKWPNDVLLDGGKVAGILLESSTKGEKVDWLSIGIGVNLANVPETVADAAFPPVSVAGAIGKRIGRRDFLTVLAANYVTQESKLTYFGFERIREDWMRHAARLGEVITAKTARETYTGIFDSIDLDGNLVLITGRGPQVIPAADVYF</sequence>
<dbReference type="Gene3D" id="3.30.930.10">
    <property type="entry name" value="Bira Bifunctional Protein, Domain 2"/>
    <property type="match status" value="1"/>
</dbReference>
<protein>
    <recommendedName>
        <fullName evidence="3">biotin--[biotin carboxyl-carrier protein] ligase</fullName>
        <ecNumber evidence="3">6.3.4.15</ecNumber>
    </recommendedName>
</protein>
<dbReference type="AlphaFoldDB" id="A0A251WW70"/>
<organism evidence="6 7">
    <name type="scientific">Marivivens niveibacter</name>
    <dbReference type="NCBI Taxonomy" id="1930667"/>
    <lineage>
        <taxon>Bacteria</taxon>
        <taxon>Pseudomonadati</taxon>
        <taxon>Pseudomonadota</taxon>
        <taxon>Alphaproteobacteria</taxon>
        <taxon>Rhodobacterales</taxon>
        <taxon>Paracoccaceae</taxon>
        <taxon>Marivivens group</taxon>
        <taxon>Marivivens</taxon>
    </lineage>
</organism>
<proteinExistence type="predicted"/>
<comment type="catalytic activity">
    <reaction evidence="4">
        <text>biotin + L-lysyl-[protein] + ATP = N(6)-biotinyl-L-lysyl-[protein] + AMP + diphosphate + H(+)</text>
        <dbReference type="Rhea" id="RHEA:11756"/>
        <dbReference type="Rhea" id="RHEA-COMP:9752"/>
        <dbReference type="Rhea" id="RHEA-COMP:10505"/>
        <dbReference type="ChEBI" id="CHEBI:15378"/>
        <dbReference type="ChEBI" id="CHEBI:29969"/>
        <dbReference type="ChEBI" id="CHEBI:30616"/>
        <dbReference type="ChEBI" id="CHEBI:33019"/>
        <dbReference type="ChEBI" id="CHEBI:57586"/>
        <dbReference type="ChEBI" id="CHEBI:83144"/>
        <dbReference type="ChEBI" id="CHEBI:456215"/>
        <dbReference type="EC" id="6.3.4.15"/>
    </reaction>
</comment>
<evidence type="ECO:0000256" key="4">
    <source>
        <dbReference type="ARBA" id="ARBA00047846"/>
    </source>
</evidence>
<dbReference type="NCBIfam" id="TIGR00121">
    <property type="entry name" value="birA_ligase"/>
    <property type="match status" value="1"/>
</dbReference>
<evidence type="ECO:0000256" key="1">
    <source>
        <dbReference type="ARBA" id="ARBA00022598"/>
    </source>
</evidence>
<dbReference type="EMBL" id="MSPP01000004">
    <property type="protein sequence ID" value="OUD08687.1"/>
    <property type="molecule type" value="Genomic_DNA"/>
</dbReference>
<comment type="caution">
    <text evidence="6">The sequence shown here is derived from an EMBL/GenBank/DDBJ whole genome shotgun (WGS) entry which is preliminary data.</text>
</comment>
<dbReference type="Pfam" id="PF03099">
    <property type="entry name" value="BPL_LplA_LipB"/>
    <property type="match status" value="1"/>
</dbReference>
<dbReference type="InterPro" id="IPR004143">
    <property type="entry name" value="BPL_LPL_catalytic"/>
</dbReference>
<dbReference type="PANTHER" id="PTHR12835">
    <property type="entry name" value="BIOTIN PROTEIN LIGASE"/>
    <property type="match status" value="1"/>
</dbReference>
<dbReference type="Pfam" id="PF02237">
    <property type="entry name" value="BPL_C"/>
    <property type="match status" value="1"/>
</dbReference>
<dbReference type="EC" id="6.3.4.15" evidence="3"/>
<dbReference type="Proteomes" id="UP000194664">
    <property type="component" value="Unassembled WGS sequence"/>
</dbReference>
<reference evidence="6 7" key="1">
    <citation type="submission" date="2016-12" db="EMBL/GenBank/DDBJ databases">
        <title>The draft genome sequence of HSLHS2.</title>
        <authorList>
            <person name="Hu D."/>
            <person name="Wang L."/>
            <person name="Shao Z."/>
        </authorList>
    </citation>
    <scope>NUCLEOTIDE SEQUENCE [LARGE SCALE GENOMIC DNA]</scope>
    <source>
        <strain evidence="6">MCCC 1A06712</strain>
    </source>
</reference>
<dbReference type="SUPFAM" id="SSF55681">
    <property type="entry name" value="Class II aaRS and biotin synthetases"/>
    <property type="match status" value="1"/>
</dbReference>